<evidence type="ECO:0000256" key="1">
    <source>
        <dbReference type="ARBA" id="ARBA00006975"/>
    </source>
</evidence>
<organism evidence="5 6">
    <name type="scientific">Candidatus Amunia macphersoniae</name>
    <dbReference type="NCBI Taxonomy" id="3127014"/>
    <lineage>
        <taxon>Bacteria</taxon>
        <taxon>Bacillati</taxon>
        <taxon>Candidatus Dormiibacterota</taxon>
        <taxon>Candidatus Dormibacteria</taxon>
        <taxon>Candidatus Aeolococcales</taxon>
        <taxon>Candidatus Aeolococcaceae</taxon>
        <taxon>Candidatus Amunia</taxon>
    </lineage>
</organism>
<dbReference type="NCBIfam" id="NF001533">
    <property type="entry name" value="PRK00364.2-4"/>
    <property type="match status" value="1"/>
</dbReference>
<dbReference type="PRINTS" id="PR00297">
    <property type="entry name" value="CHAPERONIN10"/>
</dbReference>
<dbReference type="NCBIfam" id="NF001527">
    <property type="entry name" value="PRK00364.1-2"/>
    <property type="match status" value="1"/>
</dbReference>
<dbReference type="CDD" id="cd00320">
    <property type="entry name" value="cpn10"/>
    <property type="match status" value="1"/>
</dbReference>
<dbReference type="SUPFAM" id="SSF50129">
    <property type="entry name" value="GroES-like"/>
    <property type="match status" value="1"/>
</dbReference>
<dbReference type="NCBIfam" id="NF001531">
    <property type="entry name" value="PRK00364.2-2"/>
    <property type="match status" value="1"/>
</dbReference>
<dbReference type="GO" id="GO:0005524">
    <property type="term" value="F:ATP binding"/>
    <property type="evidence" value="ECO:0007669"/>
    <property type="project" value="InterPro"/>
</dbReference>
<dbReference type="AlphaFoldDB" id="A0A934KKB4"/>
<dbReference type="GO" id="GO:0044183">
    <property type="term" value="F:protein folding chaperone"/>
    <property type="evidence" value="ECO:0007669"/>
    <property type="project" value="InterPro"/>
</dbReference>
<dbReference type="GO" id="GO:0051082">
    <property type="term" value="F:unfolded protein binding"/>
    <property type="evidence" value="ECO:0007669"/>
    <property type="project" value="TreeGrafter"/>
</dbReference>
<comment type="similarity">
    <text evidence="1 3 4">Belongs to the GroES chaperonin family.</text>
</comment>
<dbReference type="GO" id="GO:0051087">
    <property type="term" value="F:protein-folding chaperone binding"/>
    <property type="evidence" value="ECO:0007669"/>
    <property type="project" value="TreeGrafter"/>
</dbReference>
<reference evidence="5 6" key="1">
    <citation type="submission" date="2020-10" db="EMBL/GenBank/DDBJ databases">
        <title>Ca. Dormibacterota MAGs.</title>
        <authorList>
            <person name="Montgomery K."/>
        </authorList>
    </citation>
    <scope>NUCLEOTIDE SEQUENCE [LARGE SCALE GENOMIC DNA]</scope>
    <source>
        <strain evidence="5">Mitchell_Peninsula_5</strain>
    </source>
</reference>
<keyword evidence="3" id="KW-0963">Cytoplasm</keyword>
<dbReference type="Proteomes" id="UP000614410">
    <property type="component" value="Unassembled WGS sequence"/>
</dbReference>
<evidence type="ECO:0000256" key="3">
    <source>
        <dbReference type="HAMAP-Rule" id="MF_00580"/>
    </source>
</evidence>
<comment type="subunit">
    <text evidence="3">Heptamer of 7 subunits arranged in a ring. Interacts with the chaperonin GroEL.</text>
</comment>
<evidence type="ECO:0000256" key="4">
    <source>
        <dbReference type="RuleBase" id="RU000535"/>
    </source>
</evidence>
<comment type="caution">
    <text evidence="5">The sequence shown here is derived from an EMBL/GenBank/DDBJ whole genome shotgun (WGS) entry which is preliminary data.</text>
</comment>
<dbReference type="PROSITE" id="PS00681">
    <property type="entry name" value="CHAPERONINS_CPN10"/>
    <property type="match status" value="1"/>
</dbReference>
<dbReference type="InterPro" id="IPR018369">
    <property type="entry name" value="Chaprnonin_Cpn10_CS"/>
</dbReference>
<evidence type="ECO:0000313" key="6">
    <source>
        <dbReference type="Proteomes" id="UP000614410"/>
    </source>
</evidence>
<evidence type="ECO:0000256" key="2">
    <source>
        <dbReference type="ARBA" id="ARBA00023186"/>
    </source>
</evidence>
<dbReference type="Pfam" id="PF00166">
    <property type="entry name" value="Cpn10"/>
    <property type="match status" value="1"/>
</dbReference>
<proteinExistence type="inferred from homology"/>
<dbReference type="GO" id="GO:0005737">
    <property type="term" value="C:cytoplasm"/>
    <property type="evidence" value="ECO:0007669"/>
    <property type="project" value="UniProtKB-SubCell"/>
</dbReference>
<dbReference type="Gene3D" id="2.30.33.40">
    <property type="entry name" value="GroES chaperonin"/>
    <property type="match status" value="1"/>
</dbReference>
<dbReference type="GO" id="GO:0046872">
    <property type="term" value="F:metal ion binding"/>
    <property type="evidence" value="ECO:0007669"/>
    <property type="project" value="TreeGrafter"/>
</dbReference>
<dbReference type="EMBL" id="JAEKNN010000062">
    <property type="protein sequence ID" value="MBJ7610441.1"/>
    <property type="molecule type" value="Genomic_DNA"/>
</dbReference>
<dbReference type="InterPro" id="IPR011032">
    <property type="entry name" value="GroES-like_sf"/>
</dbReference>
<dbReference type="InterPro" id="IPR037124">
    <property type="entry name" value="Chaperonin_GroES_sf"/>
</dbReference>
<evidence type="ECO:0000313" key="5">
    <source>
        <dbReference type="EMBL" id="MBJ7610441.1"/>
    </source>
</evidence>
<sequence>MAVNLRPLADRVVIKPLEREEMTKSGIVLPDTAKEKPQEGTVEAVGSGRYNEQTGKRIELDVKVGDRVMYAKYAGSEVKVDETEYLILSEKDILAVVAGKNGSN</sequence>
<gene>
    <name evidence="3 5" type="primary">groES</name>
    <name evidence="3" type="synonym">groS</name>
    <name evidence="5" type="ORF">JF887_13565</name>
</gene>
<accession>A0A934KKB4</accession>
<comment type="function">
    <text evidence="3 4">Together with the chaperonin GroEL, plays an essential role in assisting protein folding. The GroEL-GroES system forms a nano-cage that allows encapsulation of the non-native substrate proteins and provides a physical environment optimized to promote and accelerate protein folding. GroES binds to the apical surface of the GroEL ring, thereby capping the opening of the GroEL channel.</text>
</comment>
<dbReference type="InterPro" id="IPR020818">
    <property type="entry name" value="Chaperonin_GroES"/>
</dbReference>
<name>A0A934KKB4_9BACT</name>
<keyword evidence="2 3" id="KW-0143">Chaperone</keyword>
<dbReference type="SMART" id="SM00883">
    <property type="entry name" value="Cpn10"/>
    <property type="match status" value="1"/>
</dbReference>
<dbReference type="PANTHER" id="PTHR10772:SF58">
    <property type="entry name" value="CO-CHAPERONIN GROES"/>
    <property type="match status" value="1"/>
</dbReference>
<dbReference type="NCBIfam" id="NF001534">
    <property type="entry name" value="PRK00364.2-5"/>
    <property type="match status" value="1"/>
</dbReference>
<dbReference type="NCBIfam" id="NF001530">
    <property type="entry name" value="PRK00364.1-6"/>
    <property type="match status" value="1"/>
</dbReference>
<dbReference type="PANTHER" id="PTHR10772">
    <property type="entry name" value="10 KDA HEAT SHOCK PROTEIN"/>
    <property type="match status" value="1"/>
</dbReference>
<comment type="subcellular location">
    <subcellularLocation>
        <location evidence="3">Cytoplasm</location>
    </subcellularLocation>
</comment>
<protein>
    <recommendedName>
        <fullName evidence="3">Co-chaperonin GroES</fullName>
    </recommendedName>
    <alternativeName>
        <fullName evidence="3">10 kDa chaperonin</fullName>
    </alternativeName>
    <alternativeName>
        <fullName evidence="3">Chaperonin-10</fullName>
        <shortName evidence="3">Cpn10</shortName>
    </alternativeName>
</protein>
<dbReference type="HAMAP" id="MF_00580">
    <property type="entry name" value="CH10"/>
    <property type="match status" value="1"/>
</dbReference>
<dbReference type="FunFam" id="2.30.33.40:FF:000001">
    <property type="entry name" value="10 kDa chaperonin"/>
    <property type="match status" value="1"/>
</dbReference>